<reference evidence="1 2" key="1">
    <citation type="submission" date="2014-11" db="EMBL/GenBank/DDBJ databases">
        <authorList>
            <person name="Zhu J."/>
            <person name="Qi W."/>
            <person name="Song R."/>
        </authorList>
    </citation>
    <scope>NUCLEOTIDE SEQUENCE [LARGE SCALE GENOMIC DNA]</scope>
</reference>
<accession>A0A0G4GFW7</accession>
<organism evidence="1 2">
    <name type="scientific">Vitrella brassicaformis (strain CCMP3155)</name>
    <dbReference type="NCBI Taxonomy" id="1169540"/>
    <lineage>
        <taxon>Eukaryota</taxon>
        <taxon>Sar</taxon>
        <taxon>Alveolata</taxon>
        <taxon>Colpodellida</taxon>
        <taxon>Vitrellaceae</taxon>
        <taxon>Vitrella</taxon>
    </lineage>
</organism>
<evidence type="ECO:0000313" key="2">
    <source>
        <dbReference type="Proteomes" id="UP000041254"/>
    </source>
</evidence>
<gene>
    <name evidence="1" type="ORF">Vbra_6252</name>
</gene>
<dbReference type="AlphaFoldDB" id="A0A0G4GFW7"/>
<proteinExistence type="predicted"/>
<sequence length="93" mass="10288">MGSPLLRAERGQSWANLDLACVDLPSGEAMSESKAVLDNKERCGMKAGGRTAAVRIRDVRIRQNSWKEPTLRRSQTACLLRVCLRKQVGFGSQ</sequence>
<evidence type="ECO:0000313" key="1">
    <source>
        <dbReference type="EMBL" id="CEM28409.1"/>
    </source>
</evidence>
<keyword evidence="2" id="KW-1185">Reference proteome</keyword>
<dbReference type="VEuPathDB" id="CryptoDB:Vbra_6252"/>
<dbReference type="InParanoid" id="A0A0G4GFW7"/>
<dbReference type="Proteomes" id="UP000041254">
    <property type="component" value="Unassembled WGS sequence"/>
</dbReference>
<name>A0A0G4GFW7_VITBC</name>
<protein>
    <submittedName>
        <fullName evidence="1">Uncharacterized protein</fullName>
    </submittedName>
</protein>
<dbReference type="EMBL" id="CDMY01000655">
    <property type="protein sequence ID" value="CEM28409.1"/>
    <property type="molecule type" value="Genomic_DNA"/>
</dbReference>